<dbReference type="PANTHER" id="PTHR10340">
    <property type="entry name" value="SPHINGOMYELIN PHOSPHODIESTERASE"/>
    <property type="match status" value="1"/>
</dbReference>
<name>A0A9P0A855_BEMTA</name>
<organism evidence="4 5">
    <name type="scientific">Bemisia tabaci</name>
    <name type="common">Sweetpotato whitefly</name>
    <name type="synonym">Aleurodes tabaci</name>
    <dbReference type="NCBI Taxonomy" id="7038"/>
    <lineage>
        <taxon>Eukaryota</taxon>
        <taxon>Metazoa</taxon>
        <taxon>Ecdysozoa</taxon>
        <taxon>Arthropoda</taxon>
        <taxon>Hexapoda</taxon>
        <taxon>Insecta</taxon>
        <taxon>Pterygota</taxon>
        <taxon>Neoptera</taxon>
        <taxon>Paraneoptera</taxon>
        <taxon>Hemiptera</taxon>
        <taxon>Sternorrhyncha</taxon>
        <taxon>Aleyrodoidea</taxon>
        <taxon>Aleyrodidae</taxon>
        <taxon>Aleyrodinae</taxon>
        <taxon>Bemisia</taxon>
    </lineage>
</organism>
<keyword evidence="5" id="KW-1185">Reference proteome</keyword>
<keyword evidence="2" id="KW-0325">Glycoprotein</keyword>
<dbReference type="AlphaFoldDB" id="A0A9P0A855"/>
<reference evidence="4" key="1">
    <citation type="submission" date="2021-12" db="EMBL/GenBank/DDBJ databases">
        <authorList>
            <person name="King R."/>
        </authorList>
    </citation>
    <scope>NUCLEOTIDE SEQUENCE</scope>
</reference>
<dbReference type="GO" id="GO:0005615">
    <property type="term" value="C:extracellular space"/>
    <property type="evidence" value="ECO:0007669"/>
    <property type="project" value="TreeGrafter"/>
</dbReference>
<evidence type="ECO:0000256" key="1">
    <source>
        <dbReference type="ARBA" id="ARBA00022801"/>
    </source>
</evidence>
<evidence type="ECO:0000313" key="5">
    <source>
        <dbReference type="Proteomes" id="UP001152759"/>
    </source>
</evidence>
<evidence type="ECO:0000313" key="4">
    <source>
        <dbReference type="EMBL" id="CAH0387648.1"/>
    </source>
</evidence>
<keyword evidence="1" id="KW-0378">Hydrolase</keyword>
<dbReference type="PANTHER" id="PTHR10340:SF57">
    <property type="entry name" value="METALLOPHOS DOMAIN-CONTAINING PROTEIN"/>
    <property type="match status" value="1"/>
</dbReference>
<dbReference type="Proteomes" id="UP001152759">
    <property type="component" value="Chromosome 3"/>
</dbReference>
<feature type="domain" description="Sphingomyelin phosphodiesterase C-terminal" evidence="3">
    <location>
        <begin position="141"/>
        <end position="233"/>
    </location>
</feature>
<evidence type="ECO:0000256" key="2">
    <source>
        <dbReference type="ARBA" id="ARBA00023180"/>
    </source>
</evidence>
<gene>
    <name evidence="4" type="ORF">BEMITA_LOCUS6640</name>
</gene>
<proteinExistence type="predicted"/>
<dbReference type="SUPFAM" id="SSF56300">
    <property type="entry name" value="Metallo-dependent phosphatases"/>
    <property type="match status" value="1"/>
</dbReference>
<accession>A0A9P0A855</accession>
<dbReference type="GO" id="GO:0008081">
    <property type="term" value="F:phosphoric diester hydrolase activity"/>
    <property type="evidence" value="ECO:0007669"/>
    <property type="project" value="TreeGrafter"/>
</dbReference>
<dbReference type="Gene3D" id="3.60.21.10">
    <property type="match status" value="1"/>
</dbReference>
<sequence>MSVNVPNINDVIRQMKKKNYKCGYYSIEQKVRKLRIVALNTNLFTNSSWDQEAEEQWDWLESVLIKSSRNKETVYLVGHVPPGMDERQSRSPHQQRILLMPSHNSRYLALVRRFANIITGQFFGHFHTDSFRIVYDDNDNRPVSTIFIAPSVTPKRSPNGVNNPGLRLYKFNKDTGQVLDYNQYYLDLSVANKDEKAEWTSEYNLTSYYEFKQSTFEPVSAEQMDQLAESFINNEVSFLELQEFIFHYDNYSIKWFTIGFKDKVP</sequence>
<dbReference type="InterPro" id="IPR029052">
    <property type="entry name" value="Metallo-depent_PP-like"/>
</dbReference>
<dbReference type="InterPro" id="IPR045473">
    <property type="entry name" value="ASM_C"/>
</dbReference>
<evidence type="ECO:0000259" key="3">
    <source>
        <dbReference type="Pfam" id="PF19272"/>
    </source>
</evidence>
<dbReference type="Pfam" id="PF19272">
    <property type="entry name" value="ASMase_C"/>
    <property type="match status" value="1"/>
</dbReference>
<protein>
    <recommendedName>
        <fullName evidence="3">Sphingomyelin phosphodiesterase C-terminal domain-containing protein</fullName>
    </recommendedName>
</protein>
<dbReference type="EMBL" id="OU963864">
    <property type="protein sequence ID" value="CAH0387648.1"/>
    <property type="molecule type" value="Genomic_DNA"/>
</dbReference>